<dbReference type="RefSeq" id="XP_060415138.1">
    <property type="nucleotide sequence ID" value="XM_060551230.1"/>
</dbReference>
<dbReference type="Proteomes" id="UP001230504">
    <property type="component" value="Unassembled WGS sequence"/>
</dbReference>
<feature type="compositionally biased region" description="Basic and acidic residues" evidence="1">
    <location>
        <begin position="177"/>
        <end position="196"/>
    </location>
</feature>
<reference evidence="2" key="1">
    <citation type="submission" date="2021-06" db="EMBL/GenBank/DDBJ databases">
        <title>Comparative genomics, transcriptomics and evolutionary studies reveal genomic signatures of adaptation to plant cell wall in hemibiotrophic fungi.</title>
        <authorList>
            <consortium name="DOE Joint Genome Institute"/>
            <person name="Baroncelli R."/>
            <person name="Diaz J.F."/>
            <person name="Benocci T."/>
            <person name="Peng M."/>
            <person name="Battaglia E."/>
            <person name="Haridas S."/>
            <person name="Andreopoulos W."/>
            <person name="Labutti K."/>
            <person name="Pangilinan J."/>
            <person name="Floch G.L."/>
            <person name="Makela M.R."/>
            <person name="Henrissat B."/>
            <person name="Grigoriev I.V."/>
            <person name="Crouch J.A."/>
            <person name="De Vries R.P."/>
            <person name="Sukno S.A."/>
            <person name="Thon M.R."/>
        </authorList>
    </citation>
    <scope>NUCLEOTIDE SEQUENCE</scope>
    <source>
        <strain evidence="2">CBS 125086</strain>
    </source>
</reference>
<comment type="caution">
    <text evidence="2">The sequence shown here is derived from an EMBL/GenBank/DDBJ whole genome shotgun (WGS) entry which is preliminary data.</text>
</comment>
<dbReference type="GeneID" id="85435470"/>
<protein>
    <submittedName>
        <fullName evidence="2">Uncharacterized protein</fullName>
    </submittedName>
</protein>
<proteinExistence type="predicted"/>
<dbReference type="AlphaFoldDB" id="A0AAD8Q106"/>
<name>A0AAD8Q106_9PEZI</name>
<keyword evidence="3" id="KW-1185">Reference proteome</keyword>
<sequence length="196" mass="21591">MLSDDLQRCAGEDEGERQKIEHGVGTWASTIPIFVRVYDLGQSGHHYCSISRPNALTESKSVCRFSLGHQTSGPGQGMSAGTRVEKTTCGAFASGATRANPASVVSARDADTSRAPCRSITARIKSTWLRELCYQPNKPGWKKTCMNYPEGRLFSFNETVHVKFSRHKFCHGNRPVMSEKGRGMGARGREQPEPKV</sequence>
<dbReference type="EMBL" id="JAHLJV010000023">
    <property type="protein sequence ID" value="KAK1593872.1"/>
    <property type="molecule type" value="Genomic_DNA"/>
</dbReference>
<evidence type="ECO:0000313" key="2">
    <source>
        <dbReference type="EMBL" id="KAK1593872.1"/>
    </source>
</evidence>
<gene>
    <name evidence="2" type="ORF">LY79DRAFT_172591</name>
</gene>
<feature type="region of interest" description="Disordered" evidence="1">
    <location>
        <begin position="174"/>
        <end position="196"/>
    </location>
</feature>
<accession>A0AAD8Q106</accession>
<evidence type="ECO:0000256" key="1">
    <source>
        <dbReference type="SAM" id="MobiDB-lite"/>
    </source>
</evidence>
<evidence type="ECO:0000313" key="3">
    <source>
        <dbReference type="Proteomes" id="UP001230504"/>
    </source>
</evidence>
<organism evidence="2 3">
    <name type="scientific">Colletotrichum navitas</name>
    <dbReference type="NCBI Taxonomy" id="681940"/>
    <lineage>
        <taxon>Eukaryota</taxon>
        <taxon>Fungi</taxon>
        <taxon>Dikarya</taxon>
        <taxon>Ascomycota</taxon>
        <taxon>Pezizomycotina</taxon>
        <taxon>Sordariomycetes</taxon>
        <taxon>Hypocreomycetidae</taxon>
        <taxon>Glomerellales</taxon>
        <taxon>Glomerellaceae</taxon>
        <taxon>Colletotrichum</taxon>
        <taxon>Colletotrichum graminicola species complex</taxon>
    </lineage>
</organism>